<sequence length="96" mass="10331">MSPETEGKIMVALIISLIAFGFGSGVGIVIAISQNDTTSPFSLNFTEENPQMPVMNPQTTDLQEQRPSGSQDNLGSEEVYIPNSNKNTTRPGNNSE</sequence>
<dbReference type="Proteomes" id="UP000681041">
    <property type="component" value="Chromosome"/>
</dbReference>
<feature type="transmembrane region" description="Helical" evidence="2">
    <location>
        <begin position="12"/>
        <end position="32"/>
    </location>
</feature>
<evidence type="ECO:0000256" key="1">
    <source>
        <dbReference type="SAM" id="MobiDB-lite"/>
    </source>
</evidence>
<dbReference type="KEGG" id="meme:HYG87_10150"/>
<evidence type="ECO:0000313" key="4">
    <source>
        <dbReference type="Proteomes" id="UP000681041"/>
    </source>
</evidence>
<dbReference type="GeneID" id="64821129"/>
<gene>
    <name evidence="3" type="ORF">HYG87_10150</name>
</gene>
<evidence type="ECO:0000313" key="3">
    <source>
        <dbReference type="EMBL" id="QUH24089.1"/>
    </source>
</evidence>
<proteinExistence type="predicted"/>
<keyword evidence="2" id="KW-0812">Transmembrane</keyword>
<feature type="compositionally biased region" description="Polar residues" evidence="1">
    <location>
        <begin position="82"/>
        <end position="96"/>
    </location>
</feature>
<dbReference type="EMBL" id="CP058560">
    <property type="protein sequence ID" value="QUH24089.1"/>
    <property type="molecule type" value="Genomic_DNA"/>
</dbReference>
<dbReference type="RefSeq" id="WP_211533046.1">
    <property type="nucleotide sequence ID" value="NZ_CP058560.1"/>
</dbReference>
<accession>A0A8T8K855</accession>
<protein>
    <submittedName>
        <fullName evidence="3">Uncharacterized protein</fullName>
    </submittedName>
</protein>
<evidence type="ECO:0000256" key="2">
    <source>
        <dbReference type="SAM" id="Phobius"/>
    </source>
</evidence>
<keyword evidence="2" id="KW-1133">Transmembrane helix</keyword>
<feature type="region of interest" description="Disordered" evidence="1">
    <location>
        <begin position="46"/>
        <end position="96"/>
    </location>
</feature>
<organism evidence="3 4">
    <name type="scientific">Methanobacterium alkalithermotolerans</name>
    <dbReference type="NCBI Taxonomy" id="2731220"/>
    <lineage>
        <taxon>Archaea</taxon>
        <taxon>Methanobacteriati</taxon>
        <taxon>Methanobacteriota</taxon>
        <taxon>Methanomada group</taxon>
        <taxon>Methanobacteria</taxon>
        <taxon>Methanobacteriales</taxon>
        <taxon>Methanobacteriaceae</taxon>
        <taxon>Methanobacterium</taxon>
    </lineage>
</organism>
<keyword evidence="2" id="KW-0472">Membrane</keyword>
<name>A0A8T8K855_9EURY</name>
<feature type="compositionally biased region" description="Polar residues" evidence="1">
    <location>
        <begin position="56"/>
        <end position="74"/>
    </location>
</feature>
<keyword evidence="4" id="KW-1185">Reference proteome</keyword>
<reference evidence="3" key="1">
    <citation type="submission" date="2020-07" db="EMBL/GenBank/DDBJ databases">
        <title>Methanobacterium. sp. MethCan genome.</title>
        <authorList>
            <person name="Postec A."/>
            <person name="Quemeneur M."/>
        </authorList>
    </citation>
    <scope>NUCLEOTIDE SEQUENCE</scope>
    <source>
        <strain evidence="3">MethCAN</strain>
    </source>
</reference>
<dbReference type="OrthoDB" id="71555at2157"/>
<dbReference type="AlphaFoldDB" id="A0A8T8K855"/>